<dbReference type="GO" id="GO:0017111">
    <property type="term" value="F:ribonucleoside triphosphate phosphatase activity"/>
    <property type="evidence" value="ECO:0007669"/>
    <property type="project" value="InterPro"/>
</dbReference>
<dbReference type="FunFam" id="3.90.950.10:FF:000001">
    <property type="entry name" value="dITP/XTP pyrophosphatase"/>
    <property type="match status" value="1"/>
</dbReference>
<feature type="binding site" evidence="10">
    <location>
        <position position="41"/>
    </location>
    <ligand>
        <name>Mg(2+)</name>
        <dbReference type="ChEBI" id="CHEBI:18420"/>
    </ligand>
</feature>
<dbReference type="EMBL" id="BLRX01000102">
    <property type="protein sequence ID" value="GFP25484.1"/>
    <property type="molecule type" value="Genomic_DNA"/>
</dbReference>
<dbReference type="EMBL" id="BLRW01000009">
    <property type="protein sequence ID" value="GFP22676.1"/>
    <property type="molecule type" value="Genomic_DNA"/>
</dbReference>
<evidence type="ECO:0000256" key="1">
    <source>
        <dbReference type="ARBA" id="ARBA00008023"/>
    </source>
</evidence>
<dbReference type="GO" id="GO:0036222">
    <property type="term" value="F:XTP diphosphatase activity"/>
    <property type="evidence" value="ECO:0007669"/>
    <property type="project" value="UniProtKB-UniRule"/>
</dbReference>
<sequence length="220" mass="24832">MIQVILATKNSGKIREIENLLKDSKFRILTFKDFKSWPEIEERGSSFAENALIKARDLVRFHGLPVLADDSGLEIEYLDGRPGVLSSRYAGYGATDEENIQKVLREMQGCPEDKKGARFRCVVVFLTPAVRCHVAQGICPGRITFNRRGKGGFGYDPIFIPDGFTRTMAELTLAEKNEISHRAKALRSLLKIVDLKNCSDHSKISGRIPYRASREQEEEQ</sequence>
<dbReference type="PANTHER" id="PTHR11067:SF9">
    <property type="entry name" value="INOSINE TRIPHOSPHATE PYROPHOSPHATASE"/>
    <property type="match status" value="1"/>
</dbReference>
<dbReference type="EMBL" id="BLRZ01000105">
    <property type="protein sequence ID" value="GFP30798.1"/>
    <property type="molecule type" value="Genomic_DNA"/>
</dbReference>
<comment type="catalytic activity">
    <reaction evidence="9 10">
        <text>XTP + H2O = XMP + diphosphate + H(+)</text>
        <dbReference type="Rhea" id="RHEA:28610"/>
        <dbReference type="ChEBI" id="CHEBI:15377"/>
        <dbReference type="ChEBI" id="CHEBI:15378"/>
        <dbReference type="ChEBI" id="CHEBI:33019"/>
        <dbReference type="ChEBI" id="CHEBI:57464"/>
        <dbReference type="ChEBI" id="CHEBI:61314"/>
        <dbReference type="EC" id="3.6.1.66"/>
    </reaction>
</comment>
<evidence type="ECO:0000256" key="3">
    <source>
        <dbReference type="ARBA" id="ARBA00022723"/>
    </source>
</evidence>
<evidence type="ECO:0000256" key="9">
    <source>
        <dbReference type="ARBA" id="ARBA00052017"/>
    </source>
</evidence>
<dbReference type="GO" id="GO:0035870">
    <property type="term" value="F:dITP diphosphatase activity"/>
    <property type="evidence" value="ECO:0007669"/>
    <property type="project" value="UniProtKB-UniRule"/>
</dbReference>
<comment type="catalytic activity">
    <reaction evidence="10">
        <text>ITP + H2O = IMP + diphosphate + H(+)</text>
        <dbReference type="Rhea" id="RHEA:29399"/>
        <dbReference type="ChEBI" id="CHEBI:15377"/>
        <dbReference type="ChEBI" id="CHEBI:15378"/>
        <dbReference type="ChEBI" id="CHEBI:33019"/>
        <dbReference type="ChEBI" id="CHEBI:58053"/>
        <dbReference type="ChEBI" id="CHEBI:61402"/>
        <dbReference type="EC" id="3.6.1.66"/>
    </reaction>
</comment>
<feature type="binding site" evidence="10">
    <location>
        <position position="176"/>
    </location>
    <ligand>
        <name>substrate</name>
    </ligand>
</feature>
<evidence type="ECO:0000313" key="19">
    <source>
        <dbReference type="Proteomes" id="UP000588083"/>
    </source>
</evidence>
<evidence type="ECO:0000313" key="17">
    <source>
        <dbReference type="Proteomes" id="UP000569018"/>
    </source>
</evidence>
<evidence type="ECO:0000256" key="10">
    <source>
        <dbReference type="HAMAP-Rule" id="MF_01405"/>
    </source>
</evidence>
<dbReference type="Proteomes" id="UP000543224">
    <property type="component" value="Unassembled WGS sequence"/>
</dbReference>
<feature type="binding site" evidence="10">
    <location>
        <begin position="8"/>
        <end position="13"/>
    </location>
    <ligand>
        <name>substrate</name>
    </ligand>
</feature>
<dbReference type="EC" id="3.6.1.66" evidence="10"/>
<comment type="similarity">
    <text evidence="1 10 11">Belongs to the HAM1 NTPase family.</text>
</comment>
<evidence type="ECO:0000256" key="7">
    <source>
        <dbReference type="ARBA" id="ARBA00023080"/>
    </source>
</evidence>
<keyword evidence="7 10" id="KW-0546">Nucleotide metabolism</keyword>
<evidence type="ECO:0000313" key="16">
    <source>
        <dbReference type="Proteomes" id="UP000543224"/>
    </source>
</evidence>
<feature type="binding site" evidence="10">
    <location>
        <begin position="153"/>
        <end position="156"/>
    </location>
    <ligand>
        <name>substrate</name>
    </ligand>
</feature>
<dbReference type="InterPro" id="IPR029001">
    <property type="entry name" value="ITPase-like_fam"/>
</dbReference>
<dbReference type="GO" id="GO:0005829">
    <property type="term" value="C:cytosol"/>
    <property type="evidence" value="ECO:0007669"/>
    <property type="project" value="TreeGrafter"/>
</dbReference>
<dbReference type="RefSeq" id="WP_176233623.1">
    <property type="nucleotide sequence ID" value="NZ_BLRY01000108.1"/>
</dbReference>
<dbReference type="Proteomes" id="UP000585609">
    <property type="component" value="Unassembled WGS sequence"/>
</dbReference>
<evidence type="ECO:0000256" key="8">
    <source>
        <dbReference type="ARBA" id="ARBA00051875"/>
    </source>
</evidence>
<name>A0A6V8P1B8_9ACTN</name>
<evidence type="ECO:0000256" key="2">
    <source>
        <dbReference type="ARBA" id="ARBA00011738"/>
    </source>
</evidence>
<comment type="subunit">
    <text evidence="2 10">Homodimer.</text>
</comment>
<feature type="binding site" evidence="10">
    <location>
        <begin position="181"/>
        <end position="182"/>
    </location>
    <ligand>
        <name>substrate</name>
    </ligand>
</feature>
<evidence type="ECO:0000256" key="6">
    <source>
        <dbReference type="ARBA" id="ARBA00022842"/>
    </source>
</evidence>
<dbReference type="GO" id="GO:0036220">
    <property type="term" value="F:ITP diphosphatase activity"/>
    <property type="evidence" value="ECO:0007669"/>
    <property type="project" value="UniProtKB-UniRule"/>
</dbReference>
<dbReference type="GO" id="GO:0046872">
    <property type="term" value="F:metal ion binding"/>
    <property type="evidence" value="ECO:0007669"/>
    <property type="project" value="UniProtKB-KW"/>
</dbReference>
<dbReference type="Proteomes" id="UP000588083">
    <property type="component" value="Unassembled WGS sequence"/>
</dbReference>
<dbReference type="GO" id="GO:0009117">
    <property type="term" value="P:nucleotide metabolic process"/>
    <property type="evidence" value="ECO:0007669"/>
    <property type="project" value="UniProtKB-KW"/>
</dbReference>
<dbReference type="NCBIfam" id="TIGR00042">
    <property type="entry name" value="RdgB/HAM1 family non-canonical purine NTP pyrophosphatase"/>
    <property type="match status" value="1"/>
</dbReference>
<accession>A0A6V8P1B8</accession>
<evidence type="ECO:0000313" key="18">
    <source>
        <dbReference type="Proteomes" id="UP000585609"/>
    </source>
</evidence>
<comment type="cofactor">
    <cofactor evidence="10">
        <name>Mg(2+)</name>
        <dbReference type="ChEBI" id="CHEBI:18420"/>
    </cofactor>
    <text evidence="10">Binds 1 Mg(2+) ion per subunit.</text>
</comment>
<evidence type="ECO:0000256" key="11">
    <source>
        <dbReference type="RuleBase" id="RU003781"/>
    </source>
</evidence>
<feature type="binding site" evidence="10">
    <location>
        <position position="71"/>
    </location>
    <ligand>
        <name>substrate</name>
    </ligand>
</feature>
<evidence type="ECO:0000313" key="12">
    <source>
        <dbReference type="EMBL" id="GFP22676.1"/>
    </source>
</evidence>
<protein>
    <recommendedName>
        <fullName evidence="10">dITP/XTP pyrophosphatase</fullName>
        <ecNumber evidence="10">3.6.1.66</ecNumber>
    </recommendedName>
    <alternativeName>
        <fullName evidence="10">Non-canonical purine NTP pyrophosphatase</fullName>
    </alternativeName>
    <alternativeName>
        <fullName evidence="10">Non-standard purine NTP pyrophosphatase</fullName>
    </alternativeName>
    <alternativeName>
        <fullName evidence="10">Nucleoside-triphosphate diphosphatase</fullName>
    </alternativeName>
    <alternativeName>
        <fullName evidence="10">Nucleoside-triphosphate pyrophosphatase</fullName>
        <shortName evidence="10">NTPase</shortName>
    </alternativeName>
</protein>
<comment type="caution">
    <text evidence="13">The sequence shown here is derived from an EMBL/GenBank/DDBJ whole genome shotgun (WGS) entry which is preliminary data.</text>
</comment>
<dbReference type="GO" id="GO:0009146">
    <property type="term" value="P:purine nucleoside triphosphate catabolic process"/>
    <property type="evidence" value="ECO:0007669"/>
    <property type="project" value="UniProtKB-UniRule"/>
</dbReference>
<dbReference type="Gene3D" id="3.90.950.10">
    <property type="match status" value="1"/>
</dbReference>
<evidence type="ECO:0000313" key="14">
    <source>
        <dbReference type="EMBL" id="GFP30798.1"/>
    </source>
</evidence>
<evidence type="ECO:0000313" key="15">
    <source>
        <dbReference type="EMBL" id="GFP40068.1"/>
    </source>
</evidence>
<keyword evidence="6 10" id="KW-0460">Magnesium</keyword>
<gene>
    <name evidence="12" type="ORF">HKBW3S09_00144</name>
    <name evidence="13" type="ORF">HKBW3S25_00964</name>
    <name evidence="14" type="ORF">HKBW3S34_01718</name>
    <name evidence="15" type="ORF">HKBW3S47_01765</name>
</gene>
<dbReference type="Proteomes" id="UP000569018">
    <property type="component" value="Unassembled WGS sequence"/>
</dbReference>
<evidence type="ECO:0000256" key="4">
    <source>
        <dbReference type="ARBA" id="ARBA00022741"/>
    </source>
</evidence>
<comment type="function">
    <text evidence="10">Pyrophosphatase that catalyzes the hydrolysis of nucleoside triphosphates to their monophosphate derivatives, with a high preference for the non-canonical purine nucleotides XTP (xanthosine triphosphate), dITP (deoxyinosine triphosphate) and ITP. Seems to function as a house-cleaning enzyme that removes non-canonical purine nucleotides from the nucleotide pool, thus preventing their incorporation into DNA/RNA and avoiding chromosomal lesions.</text>
</comment>
<keyword evidence="5 10" id="KW-0378">Hydrolase</keyword>
<dbReference type="CDD" id="cd00515">
    <property type="entry name" value="HAM1"/>
    <property type="match status" value="1"/>
</dbReference>
<dbReference type="Pfam" id="PF01725">
    <property type="entry name" value="Ham1p_like"/>
    <property type="match status" value="1"/>
</dbReference>
<dbReference type="EMBL" id="BLSD01000135">
    <property type="protein sequence ID" value="GFP40068.1"/>
    <property type="molecule type" value="Genomic_DNA"/>
</dbReference>
<dbReference type="GO" id="GO:0000166">
    <property type="term" value="F:nucleotide binding"/>
    <property type="evidence" value="ECO:0007669"/>
    <property type="project" value="UniProtKB-KW"/>
</dbReference>
<reference evidence="16 17" key="1">
    <citation type="journal article" date="2020" name="Front. Microbiol.">
        <title>Single-cell genomics of novel Actinobacteria with the Wood-Ljungdahl pathway discovered in a serpentinizing system.</title>
        <authorList>
            <person name="Merino N."/>
            <person name="Kawai M."/>
            <person name="Boyd E.S."/>
            <person name="Colman D.R."/>
            <person name="McGlynn S.E."/>
            <person name="Nealson K.H."/>
            <person name="Kurokawa K."/>
            <person name="Hongoh Y."/>
        </authorList>
    </citation>
    <scope>NUCLEOTIDE SEQUENCE [LARGE SCALE GENOMIC DNA]</scope>
    <source>
        <strain evidence="12 18">S09_30</strain>
        <strain evidence="13 16">S25</strain>
        <strain evidence="14 19">S34</strain>
        <strain evidence="15 17">S47</strain>
    </source>
</reference>
<dbReference type="InterPro" id="IPR002637">
    <property type="entry name" value="RdgB/HAM1"/>
</dbReference>
<feature type="binding site" evidence="10">
    <location>
        <position position="70"/>
    </location>
    <ligand>
        <name>Mg(2+)</name>
        <dbReference type="ChEBI" id="CHEBI:18420"/>
    </ligand>
</feature>
<keyword evidence="19" id="KW-1185">Reference proteome</keyword>
<dbReference type="AlphaFoldDB" id="A0A6V8P1B8"/>
<evidence type="ECO:0000313" key="13">
    <source>
        <dbReference type="EMBL" id="GFP25484.1"/>
    </source>
</evidence>
<keyword evidence="3 10" id="KW-0479">Metal-binding</keyword>
<dbReference type="PANTHER" id="PTHR11067">
    <property type="entry name" value="INOSINE TRIPHOSPHATE PYROPHOSPHATASE/HAM1 PROTEIN"/>
    <property type="match status" value="1"/>
</dbReference>
<dbReference type="InterPro" id="IPR020922">
    <property type="entry name" value="dITP/XTP_pyrophosphatase"/>
</dbReference>
<feature type="active site" description="Proton acceptor" evidence="10">
    <location>
        <position position="70"/>
    </location>
</feature>
<evidence type="ECO:0000256" key="5">
    <source>
        <dbReference type="ARBA" id="ARBA00022801"/>
    </source>
</evidence>
<dbReference type="SUPFAM" id="SSF52972">
    <property type="entry name" value="ITPase-like"/>
    <property type="match status" value="1"/>
</dbReference>
<organism evidence="13 16">
    <name type="scientific">Candidatus Hakubella thermalkaliphila</name>
    <dbReference type="NCBI Taxonomy" id="2754717"/>
    <lineage>
        <taxon>Bacteria</taxon>
        <taxon>Bacillati</taxon>
        <taxon>Actinomycetota</taxon>
        <taxon>Actinomycetota incertae sedis</taxon>
        <taxon>Candidatus Hakubellales</taxon>
        <taxon>Candidatus Hakubellaceae</taxon>
        <taxon>Candidatus Hakubella</taxon>
    </lineage>
</organism>
<dbReference type="HAMAP" id="MF_01405">
    <property type="entry name" value="Non_canon_purine_NTPase"/>
    <property type="match status" value="1"/>
</dbReference>
<comment type="catalytic activity">
    <reaction evidence="8 10">
        <text>dITP + H2O = dIMP + diphosphate + H(+)</text>
        <dbReference type="Rhea" id="RHEA:28342"/>
        <dbReference type="ChEBI" id="CHEBI:15377"/>
        <dbReference type="ChEBI" id="CHEBI:15378"/>
        <dbReference type="ChEBI" id="CHEBI:33019"/>
        <dbReference type="ChEBI" id="CHEBI:61194"/>
        <dbReference type="ChEBI" id="CHEBI:61382"/>
        <dbReference type="EC" id="3.6.1.66"/>
    </reaction>
</comment>
<dbReference type="NCBIfam" id="NF011397">
    <property type="entry name" value="PRK14822.1"/>
    <property type="match status" value="1"/>
</dbReference>
<proteinExistence type="inferred from homology"/>
<keyword evidence="4 10" id="KW-0547">Nucleotide-binding</keyword>